<dbReference type="EMBL" id="JABBWM010000287">
    <property type="protein sequence ID" value="KAG2083244.1"/>
    <property type="molecule type" value="Genomic_DNA"/>
</dbReference>
<protein>
    <recommendedName>
        <fullName evidence="2">DUF6532 domain-containing protein</fullName>
    </recommendedName>
</protein>
<name>A0A9P7ERT1_9AGAM</name>
<feature type="compositionally biased region" description="Low complexity" evidence="1">
    <location>
        <begin position="136"/>
        <end position="146"/>
    </location>
</feature>
<dbReference type="AlphaFoldDB" id="A0A9P7ERT1"/>
<feature type="compositionally biased region" description="Acidic residues" evidence="1">
    <location>
        <begin position="190"/>
        <end position="201"/>
    </location>
</feature>
<sequence>MPRPATRPGNANKHPGQIVLEASRVARPKDVIAAERKKASAEKSAKAIALEDAQKKVAATEDAMAVEQTAQRAGPGRLVRPKPKPRPVTKAAPTANPDKTPVGAKPVSKSTDAPKKKYPGLKLTFKDGVNANRKVSNNGTSSTTGSEHAISTEEVEVGKWAKSVASKSQRKPSAPPSAHASVIASRDADISEDENLPEDHDESVTGVVRMIETVDDATRGRKRTLSTTSLDDLEPEEPREMEEDDADEYIPDKDEGAAEDEDEDVEMTDQQGDIIEMSVSVMDTTMDGPTSKFVKTENGRAPRTILNLKKEKPKNSHLPSAVQNLSFRSIFIPTVMHWVGNNSYPWTIPDEKLSDVLEDIFMAVCKQPGDFRNDDGCNLAFNVVCQRISEWRGNFGSTAITILMAFFASTDEFKTKEARKDYAEYQLEDSRFVYEDPDNEDSPGAFLSEFILRIFAVQLNATQGRQIIDSLDFGLPGYQTALALTTAAAERALILARDDLIVEDTSDHGKHKIALTLNQSTNKMSNTGTAFSAGNWETDTLAYMERIEELPFDRIKEIVERSQAYMKRARRKDESTILDGETPVNPPRLDRLELVDVLIFALATLSRASRSSRSSRAPYRSTPQIWKEGARDDRDDRNARDKVLRHLSLEQLVSFDPQDYALAMVKFVILLDLIQHMYSYYYPTNAAPSTILG</sequence>
<feature type="domain" description="DUF6532" evidence="2">
    <location>
        <begin position="378"/>
        <end position="459"/>
    </location>
</feature>
<dbReference type="RefSeq" id="XP_041284394.1">
    <property type="nucleotide sequence ID" value="XM_041440747.1"/>
</dbReference>
<dbReference type="Pfam" id="PF20149">
    <property type="entry name" value="DUF6532"/>
    <property type="match status" value="1"/>
</dbReference>
<proteinExistence type="predicted"/>
<feature type="region of interest" description="Disordered" evidence="1">
    <location>
        <begin position="612"/>
        <end position="633"/>
    </location>
</feature>
<comment type="caution">
    <text evidence="3">The sequence shown here is derived from an EMBL/GenBank/DDBJ whole genome shotgun (WGS) entry which is preliminary data.</text>
</comment>
<dbReference type="GeneID" id="64703006"/>
<evidence type="ECO:0000313" key="4">
    <source>
        <dbReference type="Proteomes" id="UP000823399"/>
    </source>
</evidence>
<gene>
    <name evidence="3" type="ORF">F5147DRAFT_765435</name>
</gene>
<dbReference type="OrthoDB" id="2677289at2759"/>
<reference evidence="3" key="1">
    <citation type="journal article" date="2020" name="New Phytol.">
        <title>Comparative genomics reveals dynamic genome evolution in host specialist ectomycorrhizal fungi.</title>
        <authorList>
            <person name="Lofgren L.A."/>
            <person name="Nguyen N.H."/>
            <person name="Vilgalys R."/>
            <person name="Ruytinx J."/>
            <person name="Liao H.L."/>
            <person name="Branco S."/>
            <person name="Kuo A."/>
            <person name="LaButti K."/>
            <person name="Lipzen A."/>
            <person name="Andreopoulos W."/>
            <person name="Pangilinan J."/>
            <person name="Riley R."/>
            <person name="Hundley H."/>
            <person name="Na H."/>
            <person name="Barry K."/>
            <person name="Grigoriev I.V."/>
            <person name="Stajich J.E."/>
            <person name="Kennedy P.G."/>
        </authorList>
    </citation>
    <scope>NUCLEOTIDE SEQUENCE</scope>
    <source>
        <strain evidence="3">FC423</strain>
    </source>
</reference>
<evidence type="ECO:0000259" key="2">
    <source>
        <dbReference type="Pfam" id="PF20149"/>
    </source>
</evidence>
<dbReference type="InterPro" id="IPR045341">
    <property type="entry name" value="DUF6532"/>
</dbReference>
<feature type="compositionally biased region" description="Low complexity" evidence="1">
    <location>
        <begin position="612"/>
        <end position="623"/>
    </location>
</feature>
<dbReference type="Proteomes" id="UP000823399">
    <property type="component" value="Unassembled WGS sequence"/>
</dbReference>
<feature type="compositionally biased region" description="Acidic residues" evidence="1">
    <location>
        <begin position="257"/>
        <end position="267"/>
    </location>
</feature>
<organism evidence="3 4">
    <name type="scientific">Suillus discolor</name>
    <dbReference type="NCBI Taxonomy" id="1912936"/>
    <lineage>
        <taxon>Eukaryota</taxon>
        <taxon>Fungi</taxon>
        <taxon>Dikarya</taxon>
        <taxon>Basidiomycota</taxon>
        <taxon>Agaricomycotina</taxon>
        <taxon>Agaricomycetes</taxon>
        <taxon>Agaricomycetidae</taxon>
        <taxon>Boletales</taxon>
        <taxon>Suillineae</taxon>
        <taxon>Suillaceae</taxon>
        <taxon>Suillus</taxon>
    </lineage>
</organism>
<feature type="region of interest" description="Disordered" evidence="1">
    <location>
        <begin position="62"/>
        <end position="267"/>
    </location>
</feature>
<accession>A0A9P7ERT1</accession>
<evidence type="ECO:0000313" key="3">
    <source>
        <dbReference type="EMBL" id="KAG2083244.1"/>
    </source>
</evidence>
<feature type="compositionally biased region" description="Acidic residues" evidence="1">
    <location>
        <begin position="231"/>
        <end position="249"/>
    </location>
</feature>
<evidence type="ECO:0000256" key="1">
    <source>
        <dbReference type="SAM" id="MobiDB-lite"/>
    </source>
</evidence>
<keyword evidence="4" id="KW-1185">Reference proteome</keyword>